<evidence type="ECO:0000256" key="2">
    <source>
        <dbReference type="ARBA" id="ARBA00023136"/>
    </source>
</evidence>
<feature type="domain" description="Ig-like" evidence="7">
    <location>
        <begin position="179"/>
        <end position="267"/>
    </location>
</feature>
<feature type="domain" description="Ig-like" evidence="7">
    <location>
        <begin position="66"/>
        <end position="174"/>
    </location>
</feature>
<feature type="signal peptide" evidence="6">
    <location>
        <begin position="1"/>
        <end position="15"/>
    </location>
</feature>
<comment type="caution">
    <text evidence="8">The sequence shown here is derived from an EMBL/GenBank/DDBJ whole genome shotgun (WGS) entry which is preliminary data.</text>
</comment>
<gene>
    <name evidence="8" type="ORF">EG68_03481</name>
</gene>
<dbReference type="SUPFAM" id="SSF48726">
    <property type="entry name" value="Immunoglobulin"/>
    <property type="match status" value="3"/>
</dbReference>
<dbReference type="InterPro" id="IPR013783">
    <property type="entry name" value="Ig-like_fold"/>
</dbReference>
<evidence type="ECO:0000313" key="8">
    <source>
        <dbReference type="EMBL" id="KAF7258908.1"/>
    </source>
</evidence>
<sequence>MLIVLVLMFETVTFFKPSVLIDTSDSSNLKRRPPATIHLKKHARKLTQQVTGTWISAPSKDSFLKPPVIVEHSPKLVITQVGGNVTLFCRWSANPRANISWHRGKLSTTDVIMTNKKMNTSSVSTNLSRWIQKKGPVPRSSRLFLTNFQISDADIYSCRVTNNFGTATQTLTVVRKGDILFTRIPKNQTVLENHSSLLFDCQAVSDESIISYTWLKDGRDLRFYPDLQRRFTIFSNGSLHLLNVRYQDHGVYTCQPETLSSYSQVLSYGTQTKDNPDNQFPYNLPGRMRHASAHLFVHFIPRISTAGPRVIYLGLSGPGRLPCTLEASPSVHTIEWRRMFADQQTRLFYPANGSDRKHTVIWWKQFVTEELNSKRRPNEIKVTYWHEWTSVTSKDVGQYQCRGQNRIGWSEWSSPLEIITKGERCSLCNSPFITRCNPNSYFHLTTDRH</sequence>
<dbReference type="InterPro" id="IPR051275">
    <property type="entry name" value="Cell_adhesion_signaling"/>
</dbReference>
<evidence type="ECO:0000256" key="4">
    <source>
        <dbReference type="ARBA" id="ARBA00023180"/>
    </source>
</evidence>
<comment type="subcellular location">
    <subcellularLocation>
        <location evidence="1">Membrane</location>
        <topology evidence="1">Single-pass type I membrane protein</topology>
    </subcellularLocation>
</comment>
<reference evidence="8" key="1">
    <citation type="submission" date="2019-07" db="EMBL/GenBank/DDBJ databases">
        <title>Annotation for the trematode Paragonimus miyazaki's.</title>
        <authorList>
            <person name="Choi Y.-J."/>
        </authorList>
    </citation>
    <scope>NUCLEOTIDE SEQUENCE</scope>
    <source>
        <strain evidence="8">Japan</strain>
    </source>
</reference>
<accession>A0A8S9Z4Z2</accession>
<dbReference type="InterPro" id="IPR003598">
    <property type="entry name" value="Ig_sub2"/>
</dbReference>
<keyword evidence="3" id="KW-1015">Disulfide bond</keyword>
<keyword evidence="9" id="KW-1185">Reference proteome</keyword>
<keyword evidence="2" id="KW-0472">Membrane</keyword>
<evidence type="ECO:0000256" key="3">
    <source>
        <dbReference type="ARBA" id="ARBA00023157"/>
    </source>
</evidence>
<evidence type="ECO:0000256" key="6">
    <source>
        <dbReference type="SAM" id="SignalP"/>
    </source>
</evidence>
<dbReference type="PROSITE" id="PS50835">
    <property type="entry name" value="IG_LIKE"/>
    <property type="match status" value="3"/>
</dbReference>
<dbReference type="SMART" id="SM00409">
    <property type="entry name" value="IG"/>
    <property type="match status" value="3"/>
</dbReference>
<name>A0A8S9Z4Z2_9TREM</name>
<dbReference type="GO" id="GO:0005886">
    <property type="term" value="C:plasma membrane"/>
    <property type="evidence" value="ECO:0007669"/>
    <property type="project" value="TreeGrafter"/>
</dbReference>
<dbReference type="GO" id="GO:0098609">
    <property type="term" value="P:cell-cell adhesion"/>
    <property type="evidence" value="ECO:0007669"/>
    <property type="project" value="TreeGrafter"/>
</dbReference>
<evidence type="ECO:0000256" key="5">
    <source>
        <dbReference type="ARBA" id="ARBA00023319"/>
    </source>
</evidence>
<dbReference type="PANTHER" id="PTHR11640:SF31">
    <property type="entry name" value="IRREGULAR CHIASM C-ROUGHEST PROTEIN-RELATED"/>
    <property type="match status" value="1"/>
</dbReference>
<keyword evidence="4" id="KW-0325">Glycoprotein</keyword>
<evidence type="ECO:0000259" key="7">
    <source>
        <dbReference type="PROSITE" id="PS50835"/>
    </source>
</evidence>
<dbReference type="AlphaFoldDB" id="A0A8S9Z4Z2"/>
<dbReference type="InterPro" id="IPR036179">
    <property type="entry name" value="Ig-like_dom_sf"/>
</dbReference>
<dbReference type="EMBL" id="JTDE01001471">
    <property type="protein sequence ID" value="KAF7258908.1"/>
    <property type="molecule type" value="Genomic_DNA"/>
</dbReference>
<dbReference type="InterPro" id="IPR007110">
    <property type="entry name" value="Ig-like_dom"/>
</dbReference>
<feature type="domain" description="Ig-like" evidence="7">
    <location>
        <begin position="301"/>
        <end position="417"/>
    </location>
</feature>
<dbReference type="InterPro" id="IPR003599">
    <property type="entry name" value="Ig_sub"/>
</dbReference>
<proteinExistence type="predicted"/>
<protein>
    <recommendedName>
        <fullName evidence="7">Ig-like domain-containing protein</fullName>
    </recommendedName>
</protein>
<organism evidence="8 9">
    <name type="scientific">Paragonimus skrjabini miyazakii</name>
    <dbReference type="NCBI Taxonomy" id="59628"/>
    <lineage>
        <taxon>Eukaryota</taxon>
        <taxon>Metazoa</taxon>
        <taxon>Spiralia</taxon>
        <taxon>Lophotrochozoa</taxon>
        <taxon>Platyhelminthes</taxon>
        <taxon>Trematoda</taxon>
        <taxon>Digenea</taxon>
        <taxon>Plagiorchiida</taxon>
        <taxon>Troglotremata</taxon>
        <taxon>Troglotrematidae</taxon>
        <taxon>Paragonimus</taxon>
    </lineage>
</organism>
<keyword evidence="6" id="KW-0732">Signal</keyword>
<dbReference type="Gene3D" id="2.60.40.10">
    <property type="entry name" value="Immunoglobulins"/>
    <property type="match status" value="3"/>
</dbReference>
<dbReference type="GO" id="GO:0005911">
    <property type="term" value="C:cell-cell junction"/>
    <property type="evidence" value="ECO:0007669"/>
    <property type="project" value="TreeGrafter"/>
</dbReference>
<evidence type="ECO:0000256" key="1">
    <source>
        <dbReference type="ARBA" id="ARBA00004479"/>
    </source>
</evidence>
<dbReference type="GO" id="GO:0050839">
    <property type="term" value="F:cell adhesion molecule binding"/>
    <property type="evidence" value="ECO:0007669"/>
    <property type="project" value="TreeGrafter"/>
</dbReference>
<feature type="chain" id="PRO_5035753627" description="Ig-like domain-containing protein" evidence="6">
    <location>
        <begin position="16"/>
        <end position="449"/>
    </location>
</feature>
<evidence type="ECO:0000313" key="9">
    <source>
        <dbReference type="Proteomes" id="UP000822476"/>
    </source>
</evidence>
<dbReference type="SMART" id="SM00408">
    <property type="entry name" value="IGc2"/>
    <property type="match status" value="2"/>
</dbReference>
<dbReference type="Pfam" id="PF13927">
    <property type="entry name" value="Ig_3"/>
    <property type="match status" value="2"/>
</dbReference>
<dbReference type="Proteomes" id="UP000822476">
    <property type="component" value="Unassembled WGS sequence"/>
</dbReference>
<dbReference type="PANTHER" id="PTHR11640">
    <property type="entry name" value="NEPHRIN"/>
    <property type="match status" value="1"/>
</dbReference>
<keyword evidence="5" id="KW-0393">Immunoglobulin domain</keyword>
<dbReference type="OrthoDB" id="6233216at2759"/>